<keyword evidence="3" id="KW-1185">Reference proteome</keyword>
<feature type="region of interest" description="Disordered" evidence="1">
    <location>
        <begin position="25"/>
        <end position="50"/>
    </location>
</feature>
<gene>
    <name evidence="2" type="ORF">GCM10022233_14980</name>
</gene>
<dbReference type="Proteomes" id="UP001499984">
    <property type="component" value="Unassembled WGS sequence"/>
</dbReference>
<evidence type="ECO:0008006" key="4">
    <source>
        <dbReference type="Google" id="ProtNLM"/>
    </source>
</evidence>
<sequence>MFELRKEAEMRLHSEKMARELAMKNLLKRQRAEGGETDENPALRPESDQS</sequence>
<name>A0ABP7UKS2_9ACTN</name>
<reference evidence="3" key="1">
    <citation type="journal article" date="2019" name="Int. J. Syst. Evol. Microbiol.">
        <title>The Global Catalogue of Microorganisms (GCM) 10K type strain sequencing project: providing services to taxonomists for standard genome sequencing and annotation.</title>
        <authorList>
            <consortium name="The Broad Institute Genomics Platform"/>
            <consortium name="The Broad Institute Genome Sequencing Center for Infectious Disease"/>
            <person name="Wu L."/>
            <person name="Ma J."/>
        </authorList>
    </citation>
    <scope>NUCLEOTIDE SEQUENCE [LARGE SCALE GENOMIC DNA]</scope>
    <source>
        <strain evidence="3">JCM 16925</strain>
    </source>
</reference>
<accession>A0ABP7UKS2</accession>
<comment type="caution">
    <text evidence="2">The sequence shown here is derived from an EMBL/GenBank/DDBJ whole genome shotgun (WGS) entry which is preliminary data.</text>
</comment>
<protein>
    <recommendedName>
        <fullName evidence="4">Small hydrophilic protein</fullName>
    </recommendedName>
</protein>
<evidence type="ECO:0000256" key="1">
    <source>
        <dbReference type="SAM" id="MobiDB-lite"/>
    </source>
</evidence>
<dbReference type="RefSeq" id="WP_345009869.1">
    <property type="nucleotide sequence ID" value="NZ_BAAAZY010000006.1"/>
</dbReference>
<proteinExistence type="predicted"/>
<dbReference type="EMBL" id="BAAAZY010000006">
    <property type="protein sequence ID" value="GAA4046258.1"/>
    <property type="molecule type" value="Genomic_DNA"/>
</dbReference>
<evidence type="ECO:0000313" key="3">
    <source>
        <dbReference type="Proteomes" id="UP001499984"/>
    </source>
</evidence>
<evidence type="ECO:0000313" key="2">
    <source>
        <dbReference type="EMBL" id="GAA4046258.1"/>
    </source>
</evidence>
<organism evidence="2 3">
    <name type="scientific">Streptomyces shaanxiensis</name>
    <dbReference type="NCBI Taxonomy" id="653357"/>
    <lineage>
        <taxon>Bacteria</taxon>
        <taxon>Bacillati</taxon>
        <taxon>Actinomycetota</taxon>
        <taxon>Actinomycetes</taxon>
        <taxon>Kitasatosporales</taxon>
        <taxon>Streptomycetaceae</taxon>
        <taxon>Streptomyces</taxon>
    </lineage>
</organism>